<dbReference type="RefSeq" id="WP_370720737.1">
    <property type="nucleotide sequence ID" value="NZ_JBGGTQ010000012.1"/>
</dbReference>
<dbReference type="Gene3D" id="3.40.50.300">
    <property type="entry name" value="P-loop containing nucleotide triphosphate hydrolases"/>
    <property type="match status" value="1"/>
</dbReference>
<dbReference type="GO" id="GO:0005524">
    <property type="term" value="F:ATP binding"/>
    <property type="evidence" value="ECO:0007669"/>
    <property type="project" value="UniProtKB-KW"/>
</dbReference>
<organism evidence="1 2">
    <name type="scientific">Kineococcus mangrovi</name>
    <dbReference type="NCBI Taxonomy" id="1660183"/>
    <lineage>
        <taxon>Bacteria</taxon>
        <taxon>Bacillati</taxon>
        <taxon>Actinomycetota</taxon>
        <taxon>Actinomycetes</taxon>
        <taxon>Kineosporiales</taxon>
        <taxon>Kineosporiaceae</taxon>
        <taxon>Kineococcus</taxon>
    </lineage>
</organism>
<evidence type="ECO:0000313" key="2">
    <source>
        <dbReference type="Proteomes" id="UP001566476"/>
    </source>
</evidence>
<dbReference type="Proteomes" id="UP001566476">
    <property type="component" value="Unassembled WGS sequence"/>
</dbReference>
<reference evidence="1 2" key="1">
    <citation type="submission" date="2024-07" db="EMBL/GenBank/DDBJ databases">
        <authorList>
            <person name="Thanompreechachai J."/>
            <person name="Duangmal K."/>
        </authorList>
    </citation>
    <scope>NUCLEOTIDE SEQUENCE [LARGE SCALE GENOMIC DNA]</scope>
    <source>
        <strain evidence="1 2">TBRC 1896</strain>
    </source>
</reference>
<evidence type="ECO:0000313" key="1">
    <source>
        <dbReference type="EMBL" id="MEZ0494504.1"/>
    </source>
</evidence>
<keyword evidence="1" id="KW-0067">ATP-binding</keyword>
<protein>
    <submittedName>
        <fullName evidence="1">ATP-binding protein</fullName>
    </submittedName>
</protein>
<name>A0ABV4I747_9ACTN</name>
<dbReference type="EMBL" id="JBGGTQ010000012">
    <property type="protein sequence ID" value="MEZ0494504.1"/>
    <property type="molecule type" value="Genomic_DNA"/>
</dbReference>
<proteinExistence type="predicted"/>
<dbReference type="InterPro" id="IPR027417">
    <property type="entry name" value="P-loop_NTPase"/>
</dbReference>
<sequence>MSLPRPDDLFDRVPQWEALSTLVGPPRHRTGLRLGIVSGRRRHGKSYLLRRLVAAAGGLYHQARELDKAPALDVFARDVADHLGYDPAAVRFDSWETALRVALGLSRPDARGRRRPGADVLIIDELPYLLAHSPEIPSVLQLLHDEVADDPQAPTPTVIVCGSALSVMNTLLTGSQPLRGRAQLELTTPPFDFRDSRAYWEIEDPQVAFELDAVLGGTPGYRALVTEPPPPHLDGWAAWLGRTVLNPASALFNEKAFLLREDPRNLDRTPYTSLVQAVADGRRSPTAIGAAVGRDLNTLRHPLTVLENAGFLVRTDDVLTARRPTFSLADPVVRFTQVVVEPHRALLEEGDTTTAWAAAAPGYSAQVLGPHFEHLARTWTARYSADRWGTPVGEVGPAVLNDPAGRTRHEIDVLALARGHRRQDPNAPVIALGEAKATRRPRTSADLDRLDALRGLLARSGRNVERTQLALFSRSGFEVNLVQASAHRADVHLIDLAELYDGRS</sequence>
<dbReference type="InterPro" id="IPR036390">
    <property type="entry name" value="WH_DNA-bd_sf"/>
</dbReference>
<dbReference type="SUPFAM" id="SSF46785">
    <property type="entry name" value="Winged helix' DNA-binding domain"/>
    <property type="match status" value="1"/>
</dbReference>
<comment type="caution">
    <text evidence="1">The sequence shown here is derived from an EMBL/GenBank/DDBJ whole genome shotgun (WGS) entry which is preliminary data.</text>
</comment>
<keyword evidence="2" id="KW-1185">Reference proteome</keyword>
<accession>A0ABV4I747</accession>
<dbReference type="PANTHER" id="PTHR34704">
    <property type="entry name" value="ATPASE"/>
    <property type="match status" value="1"/>
</dbReference>
<dbReference type="SUPFAM" id="SSF52540">
    <property type="entry name" value="P-loop containing nucleoside triphosphate hydrolases"/>
    <property type="match status" value="1"/>
</dbReference>
<gene>
    <name evidence="1" type="ORF">AB2L28_19885</name>
</gene>
<keyword evidence="1" id="KW-0547">Nucleotide-binding</keyword>
<dbReference type="PANTHER" id="PTHR34704:SF1">
    <property type="entry name" value="ATPASE"/>
    <property type="match status" value="1"/>
</dbReference>